<dbReference type="PANTHER" id="PTHR45138:SF9">
    <property type="entry name" value="DIGUANYLATE CYCLASE DGCM-RELATED"/>
    <property type="match status" value="1"/>
</dbReference>
<dbReference type="CDD" id="cd01949">
    <property type="entry name" value="GGDEF"/>
    <property type="match status" value="1"/>
</dbReference>
<keyword evidence="6" id="KW-1185">Reference proteome</keyword>
<dbReference type="InterPro" id="IPR043128">
    <property type="entry name" value="Rev_trsase/Diguanyl_cyclase"/>
</dbReference>
<evidence type="ECO:0000259" key="4">
    <source>
        <dbReference type="PROSITE" id="PS50887"/>
    </source>
</evidence>
<comment type="caution">
    <text evidence="5">The sequence shown here is derived from an EMBL/GenBank/DDBJ whole genome shotgun (WGS) entry which is preliminary data.</text>
</comment>
<evidence type="ECO:0000313" key="6">
    <source>
        <dbReference type="Proteomes" id="UP000787472"/>
    </source>
</evidence>
<protein>
    <recommendedName>
        <fullName evidence="2">diguanylate cyclase</fullName>
        <ecNumber evidence="2">2.7.7.65</ecNumber>
    </recommendedName>
</protein>
<dbReference type="Pfam" id="PF00990">
    <property type="entry name" value="GGDEF"/>
    <property type="match status" value="1"/>
</dbReference>
<dbReference type="InterPro" id="IPR050469">
    <property type="entry name" value="Diguanylate_Cyclase"/>
</dbReference>
<dbReference type="InterPro" id="IPR029787">
    <property type="entry name" value="Nucleotide_cyclase"/>
</dbReference>
<evidence type="ECO:0000313" key="5">
    <source>
        <dbReference type="EMBL" id="NHO66980.1"/>
    </source>
</evidence>
<proteinExistence type="predicted"/>
<dbReference type="GO" id="GO:0052621">
    <property type="term" value="F:diguanylate cyclase activity"/>
    <property type="evidence" value="ECO:0007669"/>
    <property type="project" value="UniProtKB-EC"/>
</dbReference>
<dbReference type="EC" id="2.7.7.65" evidence="2"/>
<dbReference type="EMBL" id="JAAONZ010000013">
    <property type="protein sequence ID" value="NHO66980.1"/>
    <property type="molecule type" value="Genomic_DNA"/>
</dbReference>
<dbReference type="PANTHER" id="PTHR45138">
    <property type="entry name" value="REGULATORY COMPONENTS OF SENSORY TRANSDUCTION SYSTEM"/>
    <property type="match status" value="1"/>
</dbReference>
<sequence length="324" mass="36047">MPPNLPPRPEDIDPAQSYEAIATILNSLDALVYVADMDTYDVLFFNDYGKSVWGNPGHKKCYELLQAGQTQPCQFCTNPKLIDSDGNPCGVYVWEFQNTQNGRWYQCRDQAIRWIDGRLVRIEIATDITDRKTIELELQQAKARAEALADTDELTGLYNRRAFFNYGNKLVQQAQRARQPLSVIMFDVDHFKRVNDQWGHAAGDTALIALTQAAADSLRAPDLLARLGGEEFAIILPNTGLDDARGLARRLQHNIAHLPITIEQCTFHCTASFGLTVADFTCQKSSASPSAAYVSLDTLLQRADEALLTAKHSGRNRVCETPAA</sequence>
<comment type="catalytic activity">
    <reaction evidence="3">
        <text>2 GTP = 3',3'-c-di-GMP + 2 diphosphate</text>
        <dbReference type="Rhea" id="RHEA:24898"/>
        <dbReference type="ChEBI" id="CHEBI:33019"/>
        <dbReference type="ChEBI" id="CHEBI:37565"/>
        <dbReference type="ChEBI" id="CHEBI:58805"/>
        <dbReference type="EC" id="2.7.7.65"/>
    </reaction>
</comment>
<dbReference type="Proteomes" id="UP000787472">
    <property type="component" value="Unassembled WGS sequence"/>
</dbReference>
<dbReference type="GO" id="GO:0005886">
    <property type="term" value="C:plasma membrane"/>
    <property type="evidence" value="ECO:0007669"/>
    <property type="project" value="TreeGrafter"/>
</dbReference>
<accession>A0A9E5MMJ7</accession>
<dbReference type="RefSeq" id="WP_167188819.1">
    <property type="nucleotide sequence ID" value="NZ_JAAONZ010000013.1"/>
</dbReference>
<evidence type="ECO:0000256" key="1">
    <source>
        <dbReference type="ARBA" id="ARBA00001946"/>
    </source>
</evidence>
<dbReference type="PROSITE" id="PS50887">
    <property type="entry name" value="GGDEF"/>
    <property type="match status" value="1"/>
</dbReference>
<name>A0A9E5MMJ7_9GAMM</name>
<dbReference type="GO" id="GO:1902201">
    <property type="term" value="P:negative regulation of bacterial-type flagellum-dependent cell motility"/>
    <property type="evidence" value="ECO:0007669"/>
    <property type="project" value="TreeGrafter"/>
</dbReference>
<dbReference type="InterPro" id="IPR000160">
    <property type="entry name" value="GGDEF_dom"/>
</dbReference>
<comment type="cofactor">
    <cofactor evidence="1">
        <name>Mg(2+)</name>
        <dbReference type="ChEBI" id="CHEBI:18420"/>
    </cofactor>
</comment>
<dbReference type="Gene3D" id="3.30.450.20">
    <property type="entry name" value="PAS domain"/>
    <property type="match status" value="1"/>
</dbReference>
<evidence type="ECO:0000256" key="2">
    <source>
        <dbReference type="ARBA" id="ARBA00012528"/>
    </source>
</evidence>
<feature type="domain" description="GGDEF" evidence="4">
    <location>
        <begin position="179"/>
        <end position="323"/>
    </location>
</feature>
<dbReference type="SMART" id="SM00267">
    <property type="entry name" value="GGDEF"/>
    <property type="match status" value="1"/>
</dbReference>
<dbReference type="AlphaFoldDB" id="A0A9E5MMJ7"/>
<dbReference type="SUPFAM" id="SSF55073">
    <property type="entry name" value="Nucleotide cyclase"/>
    <property type="match status" value="1"/>
</dbReference>
<gene>
    <name evidence="5" type="ORF">G8770_15625</name>
</gene>
<dbReference type="FunFam" id="3.30.70.270:FF:000001">
    <property type="entry name" value="Diguanylate cyclase domain protein"/>
    <property type="match status" value="1"/>
</dbReference>
<dbReference type="Gene3D" id="3.30.70.270">
    <property type="match status" value="1"/>
</dbReference>
<organism evidence="5 6">
    <name type="scientific">Pseudomaricurvus hydrocarbonicus</name>
    <dbReference type="NCBI Taxonomy" id="1470433"/>
    <lineage>
        <taxon>Bacteria</taxon>
        <taxon>Pseudomonadati</taxon>
        <taxon>Pseudomonadota</taxon>
        <taxon>Gammaproteobacteria</taxon>
        <taxon>Cellvibrionales</taxon>
        <taxon>Cellvibrionaceae</taxon>
        <taxon>Pseudomaricurvus</taxon>
    </lineage>
</organism>
<dbReference type="NCBIfam" id="TIGR00254">
    <property type="entry name" value="GGDEF"/>
    <property type="match status" value="1"/>
</dbReference>
<evidence type="ECO:0000256" key="3">
    <source>
        <dbReference type="ARBA" id="ARBA00034247"/>
    </source>
</evidence>
<reference evidence="5" key="1">
    <citation type="submission" date="2020-03" db="EMBL/GenBank/DDBJ databases">
        <authorList>
            <person name="Guo F."/>
        </authorList>
    </citation>
    <scope>NUCLEOTIDE SEQUENCE</scope>
    <source>
        <strain evidence="5">JCM 30134</strain>
    </source>
</reference>
<dbReference type="GO" id="GO:0043709">
    <property type="term" value="P:cell adhesion involved in single-species biofilm formation"/>
    <property type="evidence" value="ECO:0007669"/>
    <property type="project" value="TreeGrafter"/>
</dbReference>